<feature type="domain" description="Serine hydroxymethyltransferase-like" evidence="12">
    <location>
        <begin position="16"/>
        <end position="404"/>
    </location>
</feature>
<dbReference type="FunFam" id="3.40.640.10:FF:000001">
    <property type="entry name" value="Serine hydroxymethyltransferase"/>
    <property type="match status" value="1"/>
</dbReference>
<evidence type="ECO:0000256" key="3">
    <source>
        <dbReference type="ARBA" id="ARBA00004777"/>
    </source>
</evidence>
<dbReference type="Gene3D" id="3.40.640.10">
    <property type="entry name" value="Type I PLP-dependent aspartate aminotransferase-like (Major domain)"/>
    <property type="match status" value="1"/>
</dbReference>
<dbReference type="InterPro" id="IPR019798">
    <property type="entry name" value="Ser_HO-MeTrfase_PLP_BS"/>
</dbReference>
<evidence type="ECO:0000256" key="8">
    <source>
        <dbReference type="ARBA" id="ARBA00022679"/>
    </source>
</evidence>
<dbReference type="RefSeq" id="XP_028865882.1">
    <property type="nucleotide sequence ID" value="XM_029010049.1"/>
</dbReference>
<evidence type="ECO:0000256" key="7">
    <source>
        <dbReference type="ARBA" id="ARBA00022563"/>
    </source>
</evidence>
<protein>
    <recommendedName>
        <fullName evidence="11">Serine hydroxymethyltransferase</fullName>
        <ecNumber evidence="11">2.1.2.1</ecNumber>
    </recommendedName>
</protein>
<comment type="caution">
    <text evidence="13">The sequence shown here is derived from an EMBL/GenBank/DDBJ whole genome shotgun (WGS) entry which is preliminary data.</text>
</comment>
<evidence type="ECO:0000313" key="14">
    <source>
        <dbReference type="Proteomes" id="UP000236319"/>
    </source>
</evidence>
<name>A0A2H6K9K6_9APIC</name>
<evidence type="ECO:0000256" key="9">
    <source>
        <dbReference type="ARBA" id="ARBA00022898"/>
    </source>
</evidence>
<dbReference type="UniPathway" id="UPA00193"/>
<dbReference type="PROSITE" id="PS00096">
    <property type="entry name" value="SHMT"/>
    <property type="match status" value="1"/>
</dbReference>
<dbReference type="GO" id="GO:0032259">
    <property type="term" value="P:methylation"/>
    <property type="evidence" value="ECO:0007669"/>
    <property type="project" value="UniProtKB-KW"/>
</dbReference>
<dbReference type="CDD" id="cd00378">
    <property type="entry name" value="SHMT"/>
    <property type="match status" value="1"/>
</dbReference>
<evidence type="ECO:0000256" key="5">
    <source>
        <dbReference type="ARBA" id="ARBA00011738"/>
    </source>
</evidence>
<evidence type="ECO:0000256" key="10">
    <source>
        <dbReference type="PIRSR" id="PIRSR000412-50"/>
    </source>
</evidence>
<dbReference type="PANTHER" id="PTHR11680:SF35">
    <property type="entry name" value="SERINE HYDROXYMETHYLTRANSFERASE 1"/>
    <property type="match status" value="1"/>
</dbReference>
<sequence>MPAEREIALPGDRLSLKDADPEIYELLQEERQRQRDSINLIASENYASIACMEATGSAFTNKYAEGYPGRRYYGGCEVIDKMETLCMERALKAFHLNEEEWGVNVQPLSGSPANMEVYMALLEPHDKIMGLRLASGGHLTHGFYVGKRKISASSMLYSSLLYDVDKETGLLDYDQLEALAKAYCPRLIIAGASCYTRYWDYKRCREIADSVGAYLMADIAHIAGIIAGEEHPSPFEYCHVVTSTTHKTLKGPRSGLIFYNKKWDPTIGDKINAAVFPAMQGGPHNNTIAGLAVQLKTVMSPEWREYVKKVVENARALAAECEKRGFGIVTGGTDNHTVIVNIKPFGVNGNKVEHVCNAANITLNTATVPGDTTMLNPSGVRLGSPAMTSRGATPEDMAVIAEFILEATRIAQSLQEVHGAKLDAFKAGAVGDARIAELRRKVTEWIRKFPIVG</sequence>
<dbReference type="Proteomes" id="UP000236319">
    <property type="component" value="Unassembled WGS sequence"/>
</dbReference>
<dbReference type="PIRSF" id="PIRSF000412">
    <property type="entry name" value="SHMT"/>
    <property type="match status" value="1"/>
</dbReference>
<keyword evidence="14" id="KW-1185">Reference proteome</keyword>
<comment type="subunit">
    <text evidence="5">Homodimer.</text>
</comment>
<keyword evidence="7 11" id="KW-0554">One-carbon metabolism</keyword>
<dbReference type="Gene3D" id="3.90.1150.10">
    <property type="entry name" value="Aspartate Aminotransferase, domain 1"/>
    <property type="match status" value="1"/>
</dbReference>
<evidence type="ECO:0000256" key="1">
    <source>
        <dbReference type="ARBA" id="ARBA00001933"/>
    </source>
</evidence>
<dbReference type="InterPro" id="IPR015424">
    <property type="entry name" value="PyrdxlP-dep_Trfase"/>
</dbReference>
<evidence type="ECO:0000313" key="13">
    <source>
        <dbReference type="EMBL" id="GBE59639.1"/>
    </source>
</evidence>
<dbReference type="GO" id="GO:0019264">
    <property type="term" value="P:glycine biosynthetic process from serine"/>
    <property type="evidence" value="ECO:0007669"/>
    <property type="project" value="InterPro"/>
</dbReference>
<keyword evidence="6" id="KW-0963">Cytoplasm</keyword>
<accession>A0A2H6K9K6</accession>
<dbReference type="GO" id="GO:0035999">
    <property type="term" value="P:tetrahydrofolate interconversion"/>
    <property type="evidence" value="ECO:0007669"/>
    <property type="project" value="UniProtKB-UniPathway"/>
</dbReference>
<gene>
    <name evidence="13" type="ORF">BOVATA_011320</name>
</gene>
<dbReference type="OrthoDB" id="10265628at2759"/>
<comment type="catalytic activity">
    <reaction evidence="11">
        <text>(6R)-5,10-methylene-5,6,7,8-tetrahydrofolate + glycine + H2O = (6S)-5,6,7,8-tetrahydrofolate + L-serine</text>
        <dbReference type="Rhea" id="RHEA:15481"/>
        <dbReference type="ChEBI" id="CHEBI:15377"/>
        <dbReference type="ChEBI" id="CHEBI:15636"/>
        <dbReference type="ChEBI" id="CHEBI:33384"/>
        <dbReference type="ChEBI" id="CHEBI:57305"/>
        <dbReference type="ChEBI" id="CHEBI:57453"/>
        <dbReference type="EC" id="2.1.2.1"/>
    </reaction>
</comment>
<dbReference type="NCBIfam" id="NF000586">
    <property type="entry name" value="PRK00011.1"/>
    <property type="match status" value="1"/>
</dbReference>
<dbReference type="GO" id="GO:0030170">
    <property type="term" value="F:pyridoxal phosphate binding"/>
    <property type="evidence" value="ECO:0007669"/>
    <property type="project" value="InterPro"/>
</dbReference>
<reference evidence="13 14" key="1">
    <citation type="journal article" date="2017" name="BMC Genomics">
        <title>Whole-genome assembly of Babesia ovata and comparative genomics between closely related pathogens.</title>
        <authorList>
            <person name="Yamagishi J."/>
            <person name="Asada M."/>
            <person name="Hakimi H."/>
            <person name="Tanaka T.Q."/>
            <person name="Sugimoto C."/>
            <person name="Kawazu S."/>
        </authorList>
    </citation>
    <scope>NUCLEOTIDE SEQUENCE [LARGE SCALE GENOMIC DNA]</scope>
    <source>
        <strain evidence="13 14">Miyake</strain>
    </source>
</reference>
<comment type="subcellular location">
    <subcellularLocation>
        <location evidence="2">Cytoplasm</location>
    </subcellularLocation>
</comment>
<dbReference type="EC" id="2.1.2.1" evidence="11"/>
<dbReference type="PANTHER" id="PTHR11680">
    <property type="entry name" value="SERINE HYDROXYMETHYLTRANSFERASE"/>
    <property type="match status" value="1"/>
</dbReference>
<feature type="modified residue" description="N6-(pyridoxal phosphate)lysine" evidence="10">
    <location>
        <position position="247"/>
    </location>
</feature>
<dbReference type="AlphaFoldDB" id="A0A2H6K9K6"/>
<evidence type="ECO:0000256" key="6">
    <source>
        <dbReference type="ARBA" id="ARBA00022490"/>
    </source>
</evidence>
<organism evidence="13 14">
    <name type="scientific">Babesia ovata</name>
    <dbReference type="NCBI Taxonomy" id="189622"/>
    <lineage>
        <taxon>Eukaryota</taxon>
        <taxon>Sar</taxon>
        <taxon>Alveolata</taxon>
        <taxon>Apicomplexa</taxon>
        <taxon>Aconoidasida</taxon>
        <taxon>Piroplasmida</taxon>
        <taxon>Babesiidae</taxon>
        <taxon>Babesia</taxon>
    </lineage>
</organism>
<comment type="cofactor">
    <cofactor evidence="1 10 11">
        <name>pyridoxal 5'-phosphate</name>
        <dbReference type="ChEBI" id="CHEBI:597326"/>
    </cofactor>
</comment>
<dbReference type="VEuPathDB" id="PiroplasmaDB:BOVATA_011320"/>
<proteinExistence type="inferred from homology"/>
<dbReference type="GO" id="GO:0005739">
    <property type="term" value="C:mitochondrion"/>
    <property type="evidence" value="ECO:0007669"/>
    <property type="project" value="TreeGrafter"/>
</dbReference>
<dbReference type="InterPro" id="IPR015421">
    <property type="entry name" value="PyrdxlP-dep_Trfase_major"/>
</dbReference>
<keyword evidence="8 11" id="KW-0808">Transferase</keyword>
<dbReference type="SUPFAM" id="SSF53383">
    <property type="entry name" value="PLP-dependent transferases"/>
    <property type="match status" value="1"/>
</dbReference>
<comment type="similarity">
    <text evidence="4 11">Belongs to the SHMT family.</text>
</comment>
<dbReference type="HAMAP" id="MF_00051">
    <property type="entry name" value="SHMT"/>
    <property type="match status" value="1"/>
</dbReference>
<dbReference type="GO" id="GO:0008168">
    <property type="term" value="F:methyltransferase activity"/>
    <property type="evidence" value="ECO:0007669"/>
    <property type="project" value="UniProtKB-KW"/>
</dbReference>
<dbReference type="Pfam" id="PF00464">
    <property type="entry name" value="SHMT"/>
    <property type="match status" value="1"/>
</dbReference>
<dbReference type="InterPro" id="IPR039429">
    <property type="entry name" value="SHMT-like_dom"/>
</dbReference>
<keyword evidence="13" id="KW-0489">Methyltransferase</keyword>
<dbReference type="InterPro" id="IPR015422">
    <property type="entry name" value="PyrdxlP-dep_Trfase_small"/>
</dbReference>
<dbReference type="InterPro" id="IPR049943">
    <property type="entry name" value="Ser_HO-MeTrfase-like"/>
</dbReference>
<evidence type="ECO:0000256" key="11">
    <source>
        <dbReference type="RuleBase" id="RU000585"/>
    </source>
</evidence>
<evidence type="ECO:0000259" key="12">
    <source>
        <dbReference type="Pfam" id="PF00464"/>
    </source>
</evidence>
<comment type="function">
    <text evidence="11">Interconversion of serine and glycine.</text>
</comment>
<evidence type="ECO:0000256" key="4">
    <source>
        <dbReference type="ARBA" id="ARBA00006376"/>
    </source>
</evidence>
<dbReference type="EMBL" id="BDSA01000001">
    <property type="protein sequence ID" value="GBE59639.1"/>
    <property type="molecule type" value="Genomic_DNA"/>
</dbReference>
<evidence type="ECO:0000256" key="2">
    <source>
        <dbReference type="ARBA" id="ARBA00004496"/>
    </source>
</evidence>
<dbReference type="GO" id="GO:0004372">
    <property type="term" value="F:glycine hydroxymethyltransferase activity"/>
    <property type="evidence" value="ECO:0007669"/>
    <property type="project" value="UniProtKB-EC"/>
</dbReference>
<comment type="pathway">
    <text evidence="3 11">One-carbon metabolism; tetrahydrofolate interconversion.</text>
</comment>
<dbReference type="GeneID" id="39873409"/>
<keyword evidence="9 10" id="KW-0663">Pyridoxal phosphate</keyword>
<dbReference type="InterPro" id="IPR001085">
    <property type="entry name" value="Ser_HO-MeTrfase"/>
</dbReference>